<accession>A0A512B6X2</accession>
<keyword evidence="1" id="KW-0472">Membrane</keyword>
<comment type="caution">
    <text evidence="2">The sequence shown here is derived from an EMBL/GenBank/DDBJ whole genome shotgun (WGS) entry which is preliminary data.</text>
</comment>
<name>A0A512B6X2_9BACT</name>
<dbReference type="Proteomes" id="UP000321513">
    <property type="component" value="Unassembled WGS sequence"/>
</dbReference>
<sequence>MELENKIFLINHKKIIMKKISKGLMLKPFLSLLMIAFFQTILWAQDGSSASGSSTTTKSVSVTSESSDWYASPWVWVVGAAVFILLLVALLRGRGDSATTASRTDRVTVTKTTSDDVV</sequence>
<proteinExistence type="predicted"/>
<keyword evidence="1" id="KW-1133">Transmembrane helix</keyword>
<dbReference type="EMBL" id="BJYT01000001">
    <property type="protein sequence ID" value="GEO07710.1"/>
    <property type="molecule type" value="Genomic_DNA"/>
</dbReference>
<evidence type="ECO:0000313" key="2">
    <source>
        <dbReference type="EMBL" id="GEO07710.1"/>
    </source>
</evidence>
<evidence type="ECO:0000313" key="3">
    <source>
        <dbReference type="Proteomes" id="UP000321513"/>
    </source>
</evidence>
<dbReference type="AlphaFoldDB" id="A0A512B6X2"/>
<gene>
    <name evidence="2" type="ORF">SAE01_02060</name>
</gene>
<feature type="transmembrane region" description="Helical" evidence="1">
    <location>
        <begin position="74"/>
        <end position="93"/>
    </location>
</feature>
<reference evidence="2 3" key="1">
    <citation type="submission" date="2019-07" db="EMBL/GenBank/DDBJ databases">
        <title>Whole genome shotgun sequence of Segetibacter aerophilus NBRC 106135.</title>
        <authorList>
            <person name="Hosoyama A."/>
            <person name="Uohara A."/>
            <person name="Ohji S."/>
            <person name="Ichikawa N."/>
        </authorList>
    </citation>
    <scope>NUCLEOTIDE SEQUENCE [LARGE SCALE GENOMIC DNA]</scope>
    <source>
        <strain evidence="2 3">NBRC 106135</strain>
    </source>
</reference>
<evidence type="ECO:0000256" key="1">
    <source>
        <dbReference type="SAM" id="Phobius"/>
    </source>
</evidence>
<keyword evidence="3" id="KW-1185">Reference proteome</keyword>
<protein>
    <submittedName>
        <fullName evidence="2">Uncharacterized protein</fullName>
    </submittedName>
</protein>
<keyword evidence="1" id="KW-0812">Transmembrane</keyword>
<organism evidence="2 3">
    <name type="scientific">Segetibacter aerophilus</name>
    <dbReference type="NCBI Taxonomy" id="670293"/>
    <lineage>
        <taxon>Bacteria</taxon>
        <taxon>Pseudomonadati</taxon>
        <taxon>Bacteroidota</taxon>
        <taxon>Chitinophagia</taxon>
        <taxon>Chitinophagales</taxon>
        <taxon>Chitinophagaceae</taxon>
        <taxon>Segetibacter</taxon>
    </lineage>
</organism>